<dbReference type="EMBL" id="JAPNOA010000055">
    <property type="protein sequence ID" value="MCY0966465.1"/>
    <property type="molecule type" value="Genomic_DNA"/>
</dbReference>
<evidence type="ECO:0000313" key="2">
    <source>
        <dbReference type="Proteomes" id="UP001150830"/>
    </source>
</evidence>
<evidence type="ECO:0000313" key="1">
    <source>
        <dbReference type="EMBL" id="MCY0966465.1"/>
    </source>
</evidence>
<dbReference type="AlphaFoldDB" id="A0A9X3EFV5"/>
<name>A0A9X3EFV5_9GAMM</name>
<sequence>MQAYKVDKVLVFADKGTEAKMLAAPLIRPWEEWREDVAGWVALRAERKPELDPLVNPDATSPYIHSQE</sequence>
<reference evidence="1" key="1">
    <citation type="submission" date="2022-11" db="EMBL/GenBank/DDBJ databases">
        <title>Parathalassolutuus dongxingensis gen. nov., sp. nov., a novel member of family Oceanospirillaceae isolated from a coastal shrimp pond in Guangxi, China.</title>
        <authorList>
            <person name="Chen H."/>
        </authorList>
    </citation>
    <scope>NUCLEOTIDE SEQUENCE</scope>
    <source>
        <strain evidence="1">G-43</strain>
    </source>
</reference>
<protein>
    <submittedName>
        <fullName evidence="1">Uncharacterized protein</fullName>
    </submittedName>
</protein>
<gene>
    <name evidence="1" type="ORF">OUO13_14850</name>
</gene>
<dbReference type="Proteomes" id="UP001150830">
    <property type="component" value="Unassembled WGS sequence"/>
</dbReference>
<keyword evidence="2" id="KW-1185">Reference proteome</keyword>
<organism evidence="1 2">
    <name type="scientific">Parathalassolituus penaei</name>
    <dbReference type="NCBI Taxonomy" id="2997323"/>
    <lineage>
        <taxon>Bacteria</taxon>
        <taxon>Pseudomonadati</taxon>
        <taxon>Pseudomonadota</taxon>
        <taxon>Gammaproteobacteria</taxon>
        <taxon>Oceanospirillales</taxon>
        <taxon>Oceanospirillaceae</taxon>
        <taxon>Parathalassolituus</taxon>
    </lineage>
</organism>
<accession>A0A9X3EFV5</accession>
<comment type="caution">
    <text evidence="1">The sequence shown here is derived from an EMBL/GenBank/DDBJ whole genome shotgun (WGS) entry which is preliminary data.</text>
</comment>
<proteinExistence type="predicted"/>
<dbReference type="RefSeq" id="WP_283174675.1">
    <property type="nucleotide sequence ID" value="NZ_JAPNOA010000055.1"/>
</dbReference>